<feature type="signal peptide" evidence="1">
    <location>
        <begin position="1"/>
        <end position="18"/>
    </location>
</feature>
<proteinExistence type="predicted"/>
<gene>
    <name evidence="3" type="ORF">GOCE00092_LOCUS8209</name>
</gene>
<dbReference type="CDD" id="cd02440">
    <property type="entry name" value="AdoMet_MTases"/>
    <property type="match status" value="1"/>
</dbReference>
<evidence type="ECO:0000259" key="2">
    <source>
        <dbReference type="Pfam" id="PF08241"/>
    </source>
</evidence>
<dbReference type="InterPro" id="IPR013216">
    <property type="entry name" value="Methyltransf_11"/>
</dbReference>
<evidence type="ECO:0000256" key="1">
    <source>
        <dbReference type="SAM" id="SignalP"/>
    </source>
</evidence>
<dbReference type="InterPro" id="IPR029063">
    <property type="entry name" value="SAM-dependent_MTases_sf"/>
</dbReference>
<organism evidence="3">
    <name type="scientific">Grammatophora oceanica</name>
    <dbReference type="NCBI Taxonomy" id="210454"/>
    <lineage>
        <taxon>Eukaryota</taxon>
        <taxon>Sar</taxon>
        <taxon>Stramenopiles</taxon>
        <taxon>Ochrophyta</taxon>
        <taxon>Bacillariophyta</taxon>
        <taxon>Fragilariophyceae</taxon>
        <taxon>Fragilariophycidae</taxon>
        <taxon>Rhabdonematales</taxon>
        <taxon>Grammatophoraceae</taxon>
        <taxon>Grammatophora</taxon>
    </lineage>
</organism>
<accession>A0A7S1UV11</accession>
<dbReference type="EMBL" id="HBGK01016226">
    <property type="protein sequence ID" value="CAD9279300.1"/>
    <property type="molecule type" value="Transcribed_RNA"/>
</dbReference>
<sequence length="332" mass="37337">MVLTTLTMLPMPVNSLCALPLSLSPRSVQWFIERGNKKGVPFGETIDFFRTNFETAQANYDLVSNPTIEDDYKSYYTQTFHGYETGNLSWEAAEDCLGATLSMSLSYWPKNRPMETASWFRGNFTQALTQYCDEHSPHDISQKIKTKSSSLNMLDVAGSIGVSTKVLLDEFENAKVGLVDLSPYFLSTAKMLLETKGSPIYDASATQRVSYQHAYAEDMPYASNSLDIVTVSFLIHELPPPVIRQVMEEAYRVLKPGGVLAILDLDASTVKSLPPLRRFLFEVSEPHIHQYTSAKTNVHEFMKDAGFQHTTYEMNDPMNARWIGQKPPKSDA</sequence>
<protein>
    <recommendedName>
        <fullName evidence="2">Methyltransferase type 11 domain-containing protein</fullName>
    </recommendedName>
</protein>
<feature type="domain" description="Methyltransferase type 11" evidence="2">
    <location>
        <begin position="154"/>
        <end position="262"/>
    </location>
</feature>
<dbReference type="AlphaFoldDB" id="A0A7S1UV11"/>
<feature type="chain" id="PRO_5031179256" description="Methyltransferase type 11 domain-containing protein" evidence="1">
    <location>
        <begin position="19"/>
        <end position="332"/>
    </location>
</feature>
<reference evidence="3" key="1">
    <citation type="submission" date="2021-01" db="EMBL/GenBank/DDBJ databases">
        <authorList>
            <person name="Corre E."/>
            <person name="Pelletier E."/>
            <person name="Niang G."/>
            <person name="Scheremetjew M."/>
            <person name="Finn R."/>
            <person name="Kale V."/>
            <person name="Holt S."/>
            <person name="Cochrane G."/>
            <person name="Meng A."/>
            <person name="Brown T."/>
            <person name="Cohen L."/>
        </authorList>
    </citation>
    <scope>NUCLEOTIDE SEQUENCE</scope>
    <source>
        <strain evidence="3">CCMP 410</strain>
    </source>
</reference>
<dbReference type="Pfam" id="PF08241">
    <property type="entry name" value="Methyltransf_11"/>
    <property type="match status" value="1"/>
</dbReference>
<dbReference type="Gene3D" id="3.40.50.150">
    <property type="entry name" value="Vaccinia Virus protein VP39"/>
    <property type="match status" value="1"/>
</dbReference>
<dbReference type="PANTHER" id="PTHR43591">
    <property type="entry name" value="METHYLTRANSFERASE"/>
    <property type="match status" value="1"/>
</dbReference>
<dbReference type="SUPFAM" id="SSF53335">
    <property type="entry name" value="S-adenosyl-L-methionine-dependent methyltransferases"/>
    <property type="match status" value="1"/>
</dbReference>
<dbReference type="GO" id="GO:0008757">
    <property type="term" value="F:S-adenosylmethionine-dependent methyltransferase activity"/>
    <property type="evidence" value="ECO:0007669"/>
    <property type="project" value="InterPro"/>
</dbReference>
<name>A0A7S1UV11_9STRA</name>
<evidence type="ECO:0000313" key="3">
    <source>
        <dbReference type="EMBL" id="CAD9279300.1"/>
    </source>
</evidence>
<keyword evidence="1" id="KW-0732">Signal</keyword>